<dbReference type="InterPro" id="IPR056098">
    <property type="entry name" value="Acb2/Tad1_hairpin"/>
</dbReference>
<organism evidence="3">
    <name type="scientific">viral metagenome</name>
    <dbReference type="NCBI Taxonomy" id="1070528"/>
    <lineage>
        <taxon>unclassified sequences</taxon>
        <taxon>metagenomes</taxon>
        <taxon>organismal metagenomes</taxon>
    </lineage>
</organism>
<sequence>MEQQELDNRFTYQAPRPGQLEIYTNIRNKAKELAELINNECPESREKALAFTQLEDAVFWASAAIARIRWNY</sequence>
<dbReference type="GO" id="GO:0000166">
    <property type="term" value="F:nucleotide binding"/>
    <property type="evidence" value="ECO:0007669"/>
    <property type="project" value="UniProtKB-KW"/>
</dbReference>
<reference evidence="3" key="1">
    <citation type="submission" date="2020-03" db="EMBL/GenBank/DDBJ databases">
        <title>The deep terrestrial virosphere.</title>
        <authorList>
            <person name="Holmfeldt K."/>
            <person name="Nilsson E."/>
            <person name="Simone D."/>
            <person name="Lopez-Fernandez M."/>
            <person name="Wu X."/>
            <person name="de Brujin I."/>
            <person name="Lundin D."/>
            <person name="Andersson A."/>
            <person name="Bertilsson S."/>
            <person name="Dopson M."/>
        </authorList>
    </citation>
    <scope>NUCLEOTIDE SEQUENCE</scope>
    <source>
        <strain evidence="3">MM415B05014</strain>
    </source>
</reference>
<evidence type="ECO:0000313" key="3">
    <source>
        <dbReference type="EMBL" id="QJA95994.1"/>
    </source>
</evidence>
<evidence type="ECO:0000256" key="1">
    <source>
        <dbReference type="ARBA" id="ARBA00022741"/>
    </source>
</evidence>
<protein>
    <recommendedName>
        <fullName evidence="2">Acb2/Tad1 hairpin domain-containing protein</fullName>
    </recommendedName>
</protein>
<dbReference type="AlphaFoldDB" id="A0A6M3LR96"/>
<keyword evidence="1" id="KW-0547">Nucleotide-binding</keyword>
<name>A0A6M3LR96_9ZZZZ</name>
<gene>
    <name evidence="3" type="ORF">MM415B05014_0004</name>
</gene>
<dbReference type="Pfam" id="PF24729">
    <property type="entry name" value="Acb2_Tad1_hairpin"/>
    <property type="match status" value="1"/>
</dbReference>
<feature type="domain" description="Acb2/Tad1 hairpin" evidence="2">
    <location>
        <begin position="4"/>
        <end position="66"/>
    </location>
</feature>
<accession>A0A6M3LR96</accession>
<evidence type="ECO:0000259" key="2">
    <source>
        <dbReference type="Pfam" id="PF24729"/>
    </source>
</evidence>
<proteinExistence type="predicted"/>
<dbReference type="EMBL" id="MT143361">
    <property type="protein sequence ID" value="QJA95994.1"/>
    <property type="molecule type" value="Genomic_DNA"/>
</dbReference>